<comment type="caution">
    <text evidence="5">The sequence shown here is derived from an EMBL/GenBank/DDBJ whole genome shotgun (WGS) entry which is preliminary data.</text>
</comment>
<dbReference type="InterPro" id="IPR018060">
    <property type="entry name" value="HTH_AraC"/>
</dbReference>
<feature type="domain" description="HTH araC/xylS-type" evidence="4">
    <location>
        <begin position="195"/>
        <end position="293"/>
    </location>
</feature>
<gene>
    <name evidence="5" type="ORF">GCM10007932_57310</name>
</gene>
<evidence type="ECO:0000313" key="5">
    <source>
        <dbReference type="EMBL" id="GLQ76368.1"/>
    </source>
</evidence>
<evidence type="ECO:0000256" key="3">
    <source>
        <dbReference type="ARBA" id="ARBA00023163"/>
    </source>
</evidence>
<protein>
    <submittedName>
        <fullName evidence="5">AraC family transcriptional regulator</fullName>
    </submittedName>
</protein>
<dbReference type="Pfam" id="PF12833">
    <property type="entry name" value="HTH_18"/>
    <property type="match status" value="1"/>
</dbReference>
<accession>A0AAV5P1Y2</accession>
<name>A0AAV5P1Y2_9VIBR</name>
<evidence type="ECO:0000313" key="6">
    <source>
        <dbReference type="Proteomes" id="UP001156690"/>
    </source>
</evidence>
<dbReference type="Gene3D" id="1.10.10.60">
    <property type="entry name" value="Homeodomain-like"/>
    <property type="match status" value="2"/>
</dbReference>
<dbReference type="PROSITE" id="PS01124">
    <property type="entry name" value="HTH_ARAC_FAMILY_2"/>
    <property type="match status" value="1"/>
</dbReference>
<evidence type="ECO:0000259" key="4">
    <source>
        <dbReference type="PROSITE" id="PS01124"/>
    </source>
</evidence>
<dbReference type="Proteomes" id="UP001156690">
    <property type="component" value="Unassembled WGS sequence"/>
</dbReference>
<keyword evidence="2" id="KW-0238">DNA-binding</keyword>
<evidence type="ECO:0000256" key="1">
    <source>
        <dbReference type="ARBA" id="ARBA00023015"/>
    </source>
</evidence>
<dbReference type="GO" id="GO:0043565">
    <property type="term" value="F:sequence-specific DNA binding"/>
    <property type="evidence" value="ECO:0007669"/>
    <property type="project" value="InterPro"/>
</dbReference>
<dbReference type="SUPFAM" id="SSF46689">
    <property type="entry name" value="Homeodomain-like"/>
    <property type="match status" value="2"/>
</dbReference>
<evidence type="ECO:0000256" key="2">
    <source>
        <dbReference type="ARBA" id="ARBA00023125"/>
    </source>
</evidence>
<dbReference type="GO" id="GO:0003700">
    <property type="term" value="F:DNA-binding transcription factor activity"/>
    <property type="evidence" value="ECO:0007669"/>
    <property type="project" value="InterPro"/>
</dbReference>
<reference evidence="6" key="1">
    <citation type="journal article" date="2019" name="Int. J. Syst. Evol. Microbiol.">
        <title>The Global Catalogue of Microorganisms (GCM) 10K type strain sequencing project: providing services to taxonomists for standard genome sequencing and annotation.</title>
        <authorList>
            <consortium name="The Broad Institute Genomics Platform"/>
            <consortium name="The Broad Institute Genome Sequencing Center for Infectious Disease"/>
            <person name="Wu L."/>
            <person name="Ma J."/>
        </authorList>
    </citation>
    <scope>NUCLEOTIDE SEQUENCE [LARGE SCALE GENOMIC DNA]</scope>
    <source>
        <strain evidence="6">NBRC 15640</strain>
    </source>
</reference>
<dbReference type="SMART" id="SM00342">
    <property type="entry name" value="HTH_ARAC"/>
    <property type="match status" value="1"/>
</dbReference>
<dbReference type="PANTHER" id="PTHR43280:SF27">
    <property type="entry name" value="TRANSCRIPTIONAL REGULATOR MTLR"/>
    <property type="match status" value="1"/>
</dbReference>
<dbReference type="PANTHER" id="PTHR43280">
    <property type="entry name" value="ARAC-FAMILY TRANSCRIPTIONAL REGULATOR"/>
    <property type="match status" value="1"/>
</dbReference>
<keyword evidence="6" id="KW-1185">Reference proteome</keyword>
<dbReference type="InterPro" id="IPR009057">
    <property type="entry name" value="Homeodomain-like_sf"/>
</dbReference>
<organism evidence="5 6">
    <name type="scientific">Vibrio penaeicida</name>
    <dbReference type="NCBI Taxonomy" id="104609"/>
    <lineage>
        <taxon>Bacteria</taxon>
        <taxon>Pseudomonadati</taxon>
        <taxon>Pseudomonadota</taxon>
        <taxon>Gammaproteobacteria</taxon>
        <taxon>Vibrionales</taxon>
        <taxon>Vibrionaceae</taxon>
        <taxon>Vibrio</taxon>
    </lineage>
</organism>
<keyword evidence="3" id="KW-0804">Transcription</keyword>
<keyword evidence="1" id="KW-0805">Transcription regulation</keyword>
<proteinExistence type="predicted"/>
<dbReference type="AlphaFoldDB" id="A0AAV5P1Y2"/>
<sequence length="297" mass="34305">MRPFVEAIGDKPHFNWKIREYVCDVPKEGYACAWHYHVEYELVLYRDPGDCFEGNFFAGDHIGKVDHNTLLLFGPGLPHMLSGRSFAHASQPHNTLILWFTQSWIDNLIKAAPELAHIKPMLHRSYHGLEFSKEMGEVLFHKMKDHRVLSAHQQLLNVIDALTQLADDKTASSLSSSSYGIEQAIQPDESFSRVESARQFIESHYHEPIKISDFCKTLHMSESSAYRLFEKHFKESFSEHLKKFRIGKACELLVNSDIPVSLVAERSGFNNLSNFNRQFKEKKQMTPSDFRGQFTRK</sequence>
<dbReference type="EMBL" id="BSNX01000075">
    <property type="protein sequence ID" value="GLQ76368.1"/>
    <property type="molecule type" value="Genomic_DNA"/>
</dbReference>
<dbReference type="RefSeq" id="WP_126609821.1">
    <property type="nucleotide sequence ID" value="NZ_AP025145.1"/>
</dbReference>